<proteinExistence type="predicted"/>
<accession>A0A1X7T8W7</accession>
<sequence length="112" mass="12216">MKFGNPHKPPGVTAANQCEEWTKNIEIHRFHPQMAELKKVINFPVLMSPETSTISDIAAILSKEAFEGKPVVILDNDNLVVPDTVASRGMLCTTECSACKGVVHILISETNA</sequence>
<dbReference type="AlphaFoldDB" id="A0A1X7T8W7"/>
<dbReference type="EnsemblMetazoa" id="Aqu2.1.10863_001">
    <property type="protein sequence ID" value="Aqu2.1.10863_001"/>
    <property type="gene ID" value="Aqu2.1.10863"/>
</dbReference>
<dbReference type="InParanoid" id="A0A1X7T8W7"/>
<reference evidence="1" key="1">
    <citation type="submission" date="2017-05" db="UniProtKB">
        <authorList>
            <consortium name="EnsemblMetazoa"/>
        </authorList>
    </citation>
    <scope>IDENTIFICATION</scope>
</reference>
<evidence type="ECO:0000313" key="1">
    <source>
        <dbReference type="EnsemblMetazoa" id="Aqu2.1.10863_001"/>
    </source>
</evidence>
<name>A0A1X7T8W7_AMPQE</name>
<protein>
    <submittedName>
        <fullName evidence="1">Uncharacterized protein</fullName>
    </submittedName>
</protein>
<organism evidence="1">
    <name type="scientific">Amphimedon queenslandica</name>
    <name type="common">Sponge</name>
    <dbReference type="NCBI Taxonomy" id="400682"/>
    <lineage>
        <taxon>Eukaryota</taxon>
        <taxon>Metazoa</taxon>
        <taxon>Porifera</taxon>
        <taxon>Demospongiae</taxon>
        <taxon>Heteroscleromorpha</taxon>
        <taxon>Haplosclerida</taxon>
        <taxon>Niphatidae</taxon>
        <taxon>Amphimedon</taxon>
    </lineage>
</organism>